<dbReference type="FunFam" id="3.30.70.580:FF:000001">
    <property type="entry name" value="tRNA pseudouridine synthase A"/>
    <property type="match status" value="1"/>
</dbReference>
<evidence type="ECO:0000259" key="8">
    <source>
        <dbReference type="Pfam" id="PF01416"/>
    </source>
</evidence>
<dbReference type="NCBIfam" id="TIGR00071">
    <property type="entry name" value="hisT_truA"/>
    <property type="match status" value="1"/>
</dbReference>
<dbReference type="InterPro" id="IPR020095">
    <property type="entry name" value="PsdUridine_synth_TruA_C"/>
</dbReference>
<organism evidence="9 10">
    <name type="scientific">Candidatus Solincola sediminis</name>
    <dbReference type="NCBI Taxonomy" id="1797199"/>
    <lineage>
        <taxon>Bacteria</taxon>
        <taxon>Bacillati</taxon>
        <taxon>Actinomycetota</taxon>
        <taxon>Candidatus Geothermincolia</taxon>
        <taxon>Candidatus Geothermincolales</taxon>
        <taxon>Candidatus Geothermincolaceae</taxon>
        <taxon>Candidatus Solincola</taxon>
    </lineage>
</organism>
<feature type="binding site" evidence="4 6">
    <location>
        <position position="109"/>
    </location>
    <ligand>
        <name>substrate</name>
    </ligand>
</feature>
<dbReference type="GO" id="GO:0160147">
    <property type="term" value="F:tRNA pseudouridine(38-40) synthase activity"/>
    <property type="evidence" value="ECO:0007669"/>
    <property type="project" value="UniProtKB-EC"/>
</dbReference>
<evidence type="ECO:0000256" key="6">
    <source>
        <dbReference type="PIRSR" id="PIRSR001430-2"/>
    </source>
</evidence>
<dbReference type="PANTHER" id="PTHR11142:SF0">
    <property type="entry name" value="TRNA PSEUDOURIDINE SYNTHASE-LIKE 1"/>
    <property type="match status" value="1"/>
</dbReference>
<dbReference type="SUPFAM" id="SSF55120">
    <property type="entry name" value="Pseudouridine synthase"/>
    <property type="match status" value="1"/>
</dbReference>
<comment type="caution">
    <text evidence="9">The sequence shown here is derived from an EMBL/GenBank/DDBJ whole genome shotgun (WGS) entry which is preliminary data.</text>
</comment>
<evidence type="ECO:0000256" key="2">
    <source>
        <dbReference type="ARBA" id="ARBA00022694"/>
    </source>
</evidence>
<dbReference type="Proteomes" id="UP000177876">
    <property type="component" value="Unassembled WGS sequence"/>
</dbReference>
<dbReference type="InterPro" id="IPR020097">
    <property type="entry name" value="PsdUridine_synth_TruA_a/b_dom"/>
</dbReference>
<dbReference type="CDD" id="cd02570">
    <property type="entry name" value="PseudoU_synth_EcTruA"/>
    <property type="match status" value="1"/>
</dbReference>
<evidence type="ECO:0000256" key="3">
    <source>
        <dbReference type="ARBA" id="ARBA00023235"/>
    </source>
</evidence>
<evidence type="ECO:0000313" key="10">
    <source>
        <dbReference type="Proteomes" id="UP000177876"/>
    </source>
</evidence>
<comment type="subunit">
    <text evidence="4">Homodimer.</text>
</comment>
<comment type="similarity">
    <text evidence="1 4 7">Belongs to the tRNA pseudouridine synthase TruA family.</text>
</comment>
<reference evidence="9 10" key="1">
    <citation type="journal article" date="2016" name="Nat. Commun.">
        <title>Thousands of microbial genomes shed light on interconnected biogeochemical processes in an aquifer system.</title>
        <authorList>
            <person name="Anantharaman K."/>
            <person name="Brown C.T."/>
            <person name="Hug L.A."/>
            <person name="Sharon I."/>
            <person name="Castelle C.J."/>
            <person name="Probst A.J."/>
            <person name="Thomas B.C."/>
            <person name="Singh A."/>
            <person name="Wilkins M.J."/>
            <person name="Karaoz U."/>
            <person name="Brodie E.L."/>
            <person name="Williams K.H."/>
            <person name="Hubbard S.S."/>
            <person name="Banfield J.F."/>
        </authorList>
    </citation>
    <scope>NUCLEOTIDE SEQUENCE [LARGE SCALE GENOMIC DNA]</scope>
</reference>
<evidence type="ECO:0000256" key="4">
    <source>
        <dbReference type="HAMAP-Rule" id="MF_00171"/>
    </source>
</evidence>
<dbReference type="AlphaFoldDB" id="A0A1F2WHZ2"/>
<accession>A0A1F2WHZ2</accession>
<dbReference type="InterPro" id="IPR020103">
    <property type="entry name" value="PsdUridine_synth_cat_dom_sf"/>
</dbReference>
<comment type="catalytic activity">
    <reaction evidence="4 7">
        <text>uridine(38/39/40) in tRNA = pseudouridine(38/39/40) in tRNA</text>
        <dbReference type="Rhea" id="RHEA:22376"/>
        <dbReference type="Rhea" id="RHEA-COMP:10085"/>
        <dbReference type="Rhea" id="RHEA-COMP:10087"/>
        <dbReference type="ChEBI" id="CHEBI:65314"/>
        <dbReference type="ChEBI" id="CHEBI:65315"/>
        <dbReference type="EC" id="5.4.99.12"/>
    </reaction>
</comment>
<dbReference type="Gene3D" id="3.30.70.660">
    <property type="entry name" value="Pseudouridine synthase I, catalytic domain, C-terminal subdomain"/>
    <property type="match status" value="1"/>
</dbReference>
<dbReference type="HAMAP" id="MF_00171">
    <property type="entry name" value="TruA"/>
    <property type="match status" value="1"/>
</dbReference>
<gene>
    <name evidence="4" type="primary">truA</name>
    <name evidence="9" type="ORF">A2Y75_10080</name>
</gene>
<evidence type="ECO:0000256" key="5">
    <source>
        <dbReference type="PIRSR" id="PIRSR001430-1"/>
    </source>
</evidence>
<feature type="domain" description="Pseudouridine synthase I TruA alpha/beta" evidence="8">
    <location>
        <begin position="7"/>
        <end position="97"/>
    </location>
</feature>
<dbReference type="GO" id="GO:0031119">
    <property type="term" value="P:tRNA pseudouridine synthesis"/>
    <property type="evidence" value="ECO:0007669"/>
    <property type="project" value="UniProtKB-UniRule"/>
</dbReference>
<keyword evidence="3 4" id="KW-0413">Isomerase</keyword>
<dbReference type="STRING" id="1797197.A2Y75_10080"/>
<name>A0A1F2WHZ2_9ACTN</name>
<comment type="caution">
    <text evidence="4">Lacks conserved residue(s) required for the propagation of feature annotation.</text>
</comment>
<keyword evidence="2 4" id="KW-0819">tRNA processing</keyword>
<dbReference type="Pfam" id="PF01416">
    <property type="entry name" value="PseudoU_synth_1"/>
    <property type="match status" value="2"/>
</dbReference>
<feature type="active site" description="Nucleophile" evidence="4 5">
    <location>
        <position position="51"/>
    </location>
</feature>
<feature type="domain" description="Pseudouridine synthase I TruA alpha/beta" evidence="8">
    <location>
        <begin position="143"/>
        <end position="242"/>
    </location>
</feature>
<dbReference type="GO" id="GO:0003723">
    <property type="term" value="F:RNA binding"/>
    <property type="evidence" value="ECO:0007669"/>
    <property type="project" value="InterPro"/>
</dbReference>
<dbReference type="EC" id="5.4.99.12" evidence="4"/>
<proteinExistence type="inferred from homology"/>
<evidence type="ECO:0000256" key="1">
    <source>
        <dbReference type="ARBA" id="ARBA00009375"/>
    </source>
</evidence>
<sequence>MNYKIILEYDGTDYHGFQIQLQLPTVQLALENAIARLGTRESPIYAAGRTDTGVHARGQVISFRGSMKPEIRRLPSALNAFLPGDIVARDCSEEDDSFNARRSALAREYIYYIHLSRFPSPFNRRFTYHCDSTLDLENMASALEMTVGKRDFAAFARSERGKTTVREVQEAGIFAKGDIVAIQVRANAFIWMMMRMLCGSLLEVGRGKWSIDRFHEALESCDNSNSAAALPPHGLVLEQVHY</sequence>
<dbReference type="InterPro" id="IPR020094">
    <property type="entry name" value="TruA/RsuA/RluB/E/F_N"/>
</dbReference>
<evidence type="ECO:0000256" key="7">
    <source>
        <dbReference type="RuleBase" id="RU003792"/>
    </source>
</evidence>
<dbReference type="InterPro" id="IPR001406">
    <property type="entry name" value="PsdUridine_synth_TruA"/>
</dbReference>
<dbReference type="EMBL" id="MELK01000045">
    <property type="protein sequence ID" value="OFW56485.1"/>
    <property type="molecule type" value="Genomic_DNA"/>
</dbReference>
<protein>
    <recommendedName>
        <fullName evidence="4">tRNA pseudouridine synthase A</fullName>
        <ecNumber evidence="4">5.4.99.12</ecNumber>
    </recommendedName>
    <alternativeName>
        <fullName evidence="4">tRNA pseudouridine(38-40) synthase</fullName>
    </alternativeName>
    <alternativeName>
        <fullName evidence="4">tRNA pseudouridylate synthase I</fullName>
    </alternativeName>
    <alternativeName>
        <fullName evidence="4">tRNA-uridine isomerase I</fullName>
    </alternativeName>
</protein>
<dbReference type="Gene3D" id="3.30.70.580">
    <property type="entry name" value="Pseudouridine synthase I, catalytic domain, N-terminal subdomain"/>
    <property type="match status" value="1"/>
</dbReference>
<evidence type="ECO:0000313" key="9">
    <source>
        <dbReference type="EMBL" id="OFW56485.1"/>
    </source>
</evidence>
<comment type="function">
    <text evidence="4">Formation of pseudouridine at positions 38, 39 and 40 in the anticodon stem and loop of transfer RNAs.</text>
</comment>
<dbReference type="PANTHER" id="PTHR11142">
    <property type="entry name" value="PSEUDOURIDYLATE SYNTHASE"/>
    <property type="match status" value="1"/>
</dbReference>
<dbReference type="PIRSF" id="PIRSF001430">
    <property type="entry name" value="tRNA_psdUrid_synth"/>
    <property type="match status" value="1"/>
</dbReference>